<feature type="region of interest" description="Disordered" evidence="1">
    <location>
        <begin position="183"/>
        <end position="217"/>
    </location>
</feature>
<gene>
    <name evidence="2" type="ORF">BJ684DRAFT_14712</name>
</gene>
<proteinExistence type="predicted"/>
<accession>A0A4P9Y7F9</accession>
<sequence>MLKDSNLGPDQRPLSLFRLDQEGSVDASWGAPLIKGITPSGSSVKRQDETKEFQLYWYPSYHSEGLSAHRFIHSYFLRSPILSPFTHCLLPVGQAIQQSKEEDGRKKKIKLPRPFKGPRSTPIPMRLKAPWGGRRLPIRHEGLHCLQGDGWRMDYRVWRHIPFPEDLYQRAGPPNADGAEEVFSNPMNNHAQRPVGMPTGEREGHGSRNGGRHGRRWREGRLSGERWVEIRSIRISLALMSESIEKAEGRRRKGGLSLLRWCLRGVKKGGGKSKGPGIRQVR</sequence>
<dbReference type="Proteomes" id="UP000267251">
    <property type="component" value="Unassembled WGS sequence"/>
</dbReference>
<protein>
    <submittedName>
        <fullName evidence="2">Uncharacterized protein</fullName>
    </submittedName>
</protein>
<evidence type="ECO:0000256" key="1">
    <source>
        <dbReference type="SAM" id="MobiDB-lite"/>
    </source>
</evidence>
<dbReference type="OrthoDB" id="10542122at2759"/>
<evidence type="ECO:0000313" key="3">
    <source>
        <dbReference type="Proteomes" id="UP000267251"/>
    </source>
</evidence>
<feature type="region of interest" description="Disordered" evidence="1">
    <location>
        <begin position="99"/>
        <end position="128"/>
    </location>
</feature>
<keyword evidence="3" id="KW-1185">Reference proteome</keyword>
<evidence type="ECO:0000313" key="2">
    <source>
        <dbReference type="EMBL" id="RKP15008.1"/>
    </source>
</evidence>
<name>A0A4P9Y7F9_9FUNG</name>
<reference evidence="3" key="1">
    <citation type="journal article" date="2018" name="Nat. Microbiol.">
        <title>Leveraging single-cell genomics to expand the fungal tree of life.</title>
        <authorList>
            <person name="Ahrendt S.R."/>
            <person name="Quandt C.A."/>
            <person name="Ciobanu D."/>
            <person name="Clum A."/>
            <person name="Salamov A."/>
            <person name="Andreopoulos B."/>
            <person name="Cheng J.F."/>
            <person name="Woyke T."/>
            <person name="Pelin A."/>
            <person name="Henrissat B."/>
            <person name="Reynolds N.K."/>
            <person name="Benny G.L."/>
            <person name="Smith M.E."/>
            <person name="James T.Y."/>
            <person name="Grigoriev I.V."/>
        </authorList>
    </citation>
    <scope>NUCLEOTIDE SEQUENCE [LARGE SCALE GENOMIC DNA]</scope>
</reference>
<dbReference type="EMBL" id="KZ987767">
    <property type="protein sequence ID" value="RKP15008.1"/>
    <property type="molecule type" value="Genomic_DNA"/>
</dbReference>
<dbReference type="AlphaFoldDB" id="A0A4P9Y7F9"/>
<organism evidence="2 3">
    <name type="scientific">Piptocephalis cylindrospora</name>
    <dbReference type="NCBI Taxonomy" id="1907219"/>
    <lineage>
        <taxon>Eukaryota</taxon>
        <taxon>Fungi</taxon>
        <taxon>Fungi incertae sedis</taxon>
        <taxon>Zoopagomycota</taxon>
        <taxon>Zoopagomycotina</taxon>
        <taxon>Zoopagomycetes</taxon>
        <taxon>Zoopagales</taxon>
        <taxon>Piptocephalidaceae</taxon>
        <taxon>Piptocephalis</taxon>
    </lineage>
</organism>